<dbReference type="InterPro" id="IPR043502">
    <property type="entry name" value="DNA/RNA_pol_sf"/>
</dbReference>
<feature type="domain" description="Reverse transcriptase" evidence="1">
    <location>
        <begin position="1"/>
        <end position="190"/>
    </location>
</feature>
<dbReference type="Pfam" id="PF00078">
    <property type="entry name" value="RVT_1"/>
    <property type="match status" value="1"/>
</dbReference>
<dbReference type="GO" id="GO:0071897">
    <property type="term" value="P:DNA biosynthetic process"/>
    <property type="evidence" value="ECO:0007669"/>
    <property type="project" value="UniProtKB-ARBA"/>
</dbReference>
<organism evidence="2">
    <name type="scientific">Rhipicephalus zambeziensis</name>
    <dbReference type="NCBI Taxonomy" id="60191"/>
    <lineage>
        <taxon>Eukaryota</taxon>
        <taxon>Metazoa</taxon>
        <taxon>Ecdysozoa</taxon>
        <taxon>Arthropoda</taxon>
        <taxon>Chelicerata</taxon>
        <taxon>Arachnida</taxon>
        <taxon>Acari</taxon>
        <taxon>Parasitiformes</taxon>
        <taxon>Ixodida</taxon>
        <taxon>Ixodoidea</taxon>
        <taxon>Ixodidae</taxon>
        <taxon>Rhipicephalinae</taxon>
        <taxon>Rhipicephalus</taxon>
        <taxon>Rhipicephalus</taxon>
    </lineage>
</organism>
<dbReference type="PROSITE" id="PS50878">
    <property type="entry name" value="RT_POL"/>
    <property type="match status" value="1"/>
</dbReference>
<dbReference type="SUPFAM" id="SSF56672">
    <property type="entry name" value="DNA/RNA polymerases"/>
    <property type="match status" value="1"/>
</dbReference>
<reference evidence="2" key="1">
    <citation type="journal article" date="2017" name="Parasit. Vectors">
        <title>Sialotranscriptomics of Rhipicephalus zambeziensis reveals intricate expression profiles of secretory proteins and suggests tight temporal transcriptional regulation during blood-feeding.</title>
        <authorList>
            <person name="de Castro M.H."/>
            <person name="de Klerk D."/>
            <person name="Pienaar R."/>
            <person name="Rees D.J.G."/>
            <person name="Mans B.J."/>
        </authorList>
    </citation>
    <scope>NUCLEOTIDE SEQUENCE</scope>
    <source>
        <tissue evidence="2">Salivary glands</tissue>
    </source>
</reference>
<evidence type="ECO:0000259" key="1">
    <source>
        <dbReference type="PROSITE" id="PS50878"/>
    </source>
</evidence>
<evidence type="ECO:0000313" key="2">
    <source>
        <dbReference type="EMBL" id="MAA23599.1"/>
    </source>
</evidence>
<name>A0A224Z5W6_9ACAR</name>
<proteinExistence type="predicted"/>
<dbReference type="PANTHER" id="PTHR21301">
    <property type="entry name" value="REVERSE TRANSCRIPTASE"/>
    <property type="match status" value="1"/>
</dbReference>
<sequence>MKLEVNDPFLVRKSDDVIAFLNSCNDKSYMVCSFDVKDLYYSLPRRQLMLCVEECIDKHGSIAFQNHTGLSVQSFLELLTMYLNSTFATWHDNVYIQTNGVCIGSSIAPILSDLFLAHLDRRLQDQLKVLRLTKVFHYVDDFLVIFNTDEAGLEPLMFEVLNEFRKYFQPLVLTYELPVGWTIRFLDIKLKFVTDHICWAYEPRASKPLYCHLILAIQSL</sequence>
<dbReference type="EMBL" id="GFPF01012453">
    <property type="protein sequence ID" value="MAA23599.1"/>
    <property type="molecule type" value="Transcribed_RNA"/>
</dbReference>
<dbReference type="AlphaFoldDB" id="A0A224Z5W6"/>
<accession>A0A224Z5W6</accession>
<protein>
    <submittedName>
        <fullName evidence="2">Tick transposon</fullName>
    </submittedName>
</protein>
<dbReference type="PANTHER" id="PTHR21301:SF10">
    <property type="entry name" value="REVERSE TRANSCRIPTASE DOMAIN-CONTAINING PROTEIN"/>
    <property type="match status" value="1"/>
</dbReference>
<dbReference type="InterPro" id="IPR000477">
    <property type="entry name" value="RT_dom"/>
</dbReference>